<feature type="chain" id="PRO_5038045849" evidence="2">
    <location>
        <begin position="18"/>
        <end position="752"/>
    </location>
</feature>
<accession>A0A915NIM3</accession>
<protein>
    <submittedName>
        <fullName evidence="5">Macro domain-containing protein</fullName>
    </submittedName>
</protein>
<evidence type="ECO:0000259" key="3">
    <source>
        <dbReference type="PROSITE" id="PS51154"/>
    </source>
</evidence>
<dbReference type="InterPro" id="IPR002589">
    <property type="entry name" value="Macro_dom"/>
</dbReference>
<feature type="compositionally biased region" description="Basic and acidic residues" evidence="1">
    <location>
        <begin position="312"/>
        <end position="325"/>
    </location>
</feature>
<dbReference type="InterPro" id="IPR043472">
    <property type="entry name" value="Macro_dom-like"/>
</dbReference>
<reference evidence="5" key="1">
    <citation type="submission" date="2022-11" db="UniProtKB">
        <authorList>
            <consortium name="WormBaseParasite"/>
        </authorList>
    </citation>
    <scope>IDENTIFICATION</scope>
</reference>
<feature type="compositionally biased region" description="Basic and acidic residues" evidence="1">
    <location>
        <begin position="273"/>
        <end position="291"/>
    </location>
</feature>
<name>A0A915NIM3_9BILA</name>
<evidence type="ECO:0000256" key="2">
    <source>
        <dbReference type="SAM" id="SignalP"/>
    </source>
</evidence>
<organism evidence="4 5">
    <name type="scientific">Meloidogyne floridensis</name>
    <dbReference type="NCBI Taxonomy" id="298350"/>
    <lineage>
        <taxon>Eukaryota</taxon>
        <taxon>Metazoa</taxon>
        <taxon>Ecdysozoa</taxon>
        <taxon>Nematoda</taxon>
        <taxon>Chromadorea</taxon>
        <taxon>Rhabditida</taxon>
        <taxon>Tylenchina</taxon>
        <taxon>Tylenchomorpha</taxon>
        <taxon>Tylenchoidea</taxon>
        <taxon>Meloidogynidae</taxon>
        <taxon>Meloidogyninae</taxon>
        <taxon>Meloidogyne</taxon>
    </lineage>
</organism>
<evidence type="ECO:0000256" key="1">
    <source>
        <dbReference type="SAM" id="MobiDB-lite"/>
    </source>
</evidence>
<keyword evidence="2" id="KW-0732">Signal</keyword>
<feature type="region of interest" description="Disordered" evidence="1">
    <location>
        <begin position="265"/>
        <end position="325"/>
    </location>
</feature>
<dbReference type="Gene3D" id="3.40.220.10">
    <property type="entry name" value="Leucine Aminopeptidase, subunit E, domain 1"/>
    <property type="match status" value="1"/>
</dbReference>
<dbReference type="WBParaSite" id="scf7180000419035.g3274">
    <property type="protein sequence ID" value="scf7180000419035.g3274"/>
    <property type="gene ID" value="scf7180000419035.g3274"/>
</dbReference>
<dbReference type="Pfam" id="PF01661">
    <property type="entry name" value="Macro"/>
    <property type="match status" value="1"/>
</dbReference>
<dbReference type="Proteomes" id="UP000887560">
    <property type="component" value="Unplaced"/>
</dbReference>
<feature type="compositionally biased region" description="Acidic residues" evidence="1">
    <location>
        <begin position="292"/>
        <end position="305"/>
    </location>
</feature>
<feature type="signal peptide" evidence="2">
    <location>
        <begin position="1"/>
        <end position="17"/>
    </location>
</feature>
<proteinExistence type="predicted"/>
<sequence length="752" mass="86561">MLIRILLIFNFVSISHSTYGYGGNYWPKAQIYPLAKANNQPDDYWDEFEENQNEFGDYGLEKLFEDEYGREEKIEEDPKAKFWSEAVGPFLYTFDNKMDGRSGGNVWDKALGKINLLRRQKLGNSFSRLSWGDQLTKSLSKKDYNQMKPLAIPITNPSDGISSNLQFGMESLFQAVIRRYIQCEKTGNCHGLQNSKYRIPIELVDSRAKRIGCVARVFKRRGMRKLEFDAVCTTGSQRNGQNLFKISQIQNSRLRQKLISEAKNTKNDGYGSVEDKWNTKNNEWSEEKQWGDEENERDMEEDNDDFNGRNGKNVDDDFRRRNERNRPSRDIGLKIKAERGDILEARVEAIVNPTRPSLSVVLRAKSLFDVVDVKDKDSLDKKRLLRALTKLANMVEPANNLRQKERATQAKRKIKQWQQMVNDDQKWGELLEEAENLPMDGYNRGLESSVSERIVRNAGPVLAKKLEQIAKEKGGLPVGNAFATESFQIGRYYFAKKIIHTVPPVVLQTQEDKEKLAECYKRTLNLAVELELQKLAFPEMLSPRADEDSRRDAVNIGLETIKKWTEKNKDKAKKMSTTVKISFIWEVRRMSKILDTVGLGEELLLTSEQFASPELPGLGWEIVLKVCSAVVYVYLRQIGKQNFNGLVTTKYKLFVVKFGSEILLTRSTKLFEDQTKLGFKAINVHQLMEFDNNNILNYCRLIDLFGAPILEKAIVIHIRGHDEFLHSEGWQLAKTAYPQLVNRMLEAVILDK</sequence>
<dbReference type="AlphaFoldDB" id="A0A915NIM3"/>
<feature type="domain" description="Macro" evidence="3">
    <location>
        <begin position="322"/>
        <end position="583"/>
    </location>
</feature>
<dbReference type="PANTHER" id="PTHR11106:SF27">
    <property type="entry name" value="MACRO DOMAIN-CONTAINING PROTEIN"/>
    <property type="match status" value="1"/>
</dbReference>
<evidence type="ECO:0000313" key="5">
    <source>
        <dbReference type="WBParaSite" id="scf7180000419035.g3274"/>
    </source>
</evidence>
<evidence type="ECO:0000313" key="4">
    <source>
        <dbReference type="Proteomes" id="UP000887560"/>
    </source>
</evidence>
<dbReference type="SUPFAM" id="SSF52949">
    <property type="entry name" value="Macro domain-like"/>
    <property type="match status" value="1"/>
</dbReference>
<dbReference type="PANTHER" id="PTHR11106">
    <property type="entry name" value="GANGLIOSIDE INDUCED DIFFERENTIATION ASSOCIATED PROTEIN 2-RELATED"/>
    <property type="match status" value="1"/>
</dbReference>
<dbReference type="PROSITE" id="PS51154">
    <property type="entry name" value="MACRO"/>
    <property type="match status" value="1"/>
</dbReference>
<keyword evidence="4" id="KW-1185">Reference proteome</keyword>